<dbReference type="InterPro" id="IPR050108">
    <property type="entry name" value="CDK"/>
</dbReference>
<evidence type="ECO:0000256" key="9">
    <source>
        <dbReference type="ARBA" id="ARBA00048367"/>
    </source>
</evidence>
<evidence type="ECO:0000256" key="1">
    <source>
        <dbReference type="ARBA" id="ARBA00006485"/>
    </source>
</evidence>
<comment type="catalytic activity">
    <reaction evidence="9">
        <text>L-seryl-[protein] + ATP = O-phospho-L-seryl-[protein] + ADP + H(+)</text>
        <dbReference type="Rhea" id="RHEA:17989"/>
        <dbReference type="Rhea" id="RHEA-COMP:9863"/>
        <dbReference type="Rhea" id="RHEA-COMP:11604"/>
        <dbReference type="ChEBI" id="CHEBI:15378"/>
        <dbReference type="ChEBI" id="CHEBI:29999"/>
        <dbReference type="ChEBI" id="CHEBI:30616"/>
        <dbReference type="ChEBI" id="CHEBI:83421"/>
        <dbReference type="ChEBI" id="CHEBI:456216"/>
        <dbReference type="EC" id="2.7.11.22"/>
    </reaction>
</comment>
<dbReference type="Gene3D" id="1.10.510.10">
    <property type="entry name" value="Transferase(Phosphotransferase) domain 1"/>
    <property type="match status" value="2"/>
</dbReference>
<evidence type="ECO:0000256" key="11">
    <source>
        <dbReference type="RuleBase" id="RU000304"/>
    </source>
</evidence>
<protein>
    <recommendedName>
        <fullName evidence="2">cyclin-dependent kinase</fullName>
        <ecNumber evidence="2">2.7.11.22</ecNumber>
    </recommendedName>
</protein>
<comment type="caution">
    <text evidence="13">The sequence shown here is derived from an EMBL/GenBank/DDBJ whole genome shotgun (WGS) entry which is preliminary data.</text>
</comment>
<dbReference type="Proteomes" id="UP001345219">
    <property type="component" value="Chromosome 8"/>
</dbReference>
<evidence type="ECO:0000313" key="14">
    <source>
        <dbReference type="Proteomes" id="UP001345219"/>
    </source>
</evidence>
<evidence type="ECO:0000259" key="12">
    <source>
        <dbReference type="PROSITE" id="PS50011"/>
    </source>
</evidence>
<dbReference type="PROSITE" id="PS00108">
    <property type="entry name" value="PROTEIN_KINASE_ST"/>
    <property type="match status" value="1"/>
</dbReference>
<dbReference type="InterPro" id="IPR008271">
    <property type="entry name" value="Ser/Thr_kinase_AS"/>
</dbReference>
<keyword evidence="5 10" id="KW-0547">Nucleotide-binding</keyword>
<keyword evidence="3 11" id="KW-0723">Serine/threonine-protein kinase</keyword>
<gene>
    <name evidence="13" type="ORF">SAY87_008737</name>
</gene>
<evidence type="ECO:0000256" key="7">
    <source>
        <dbReference type="ARBA" id="ARBA00022840"/>
    </source>
</evidence>
<dbReference type="SUPFAM" id="SSF56112">
    <property type="entry name" value="Protein kinase-like (PK-like)"/>
    <property type="match status" value="1"/>
</dbReference>
<dbReference type="FunFam" id="3.30.200.20:FF:000664">
    <property type="entry name" value="Cyclin-dependent kinase F-1"/>
    <property type="match status" value="1"/>
</dbReference>
<comment type="catalytic activity">
    <reaction evidence="8">
        <text>L-threonyl-[protein] + ATP = O-phospho-L-threonyl-[protein] + ADP + H(+)</text>
        <dbReference type="Rhea" id="RHEA:46608"/>
        <dbReference type="Rhea" id="RHEA-COMP:11060"/>
        <dbReference type="Rhea" id="RHEA-COMP:11605"/>
        <dbReference type="ChEBI" id="CHEBI:15378"/>
        <dbReference type="ChEBI" id="CHEBI:30013"/>
        <dbReference type="ChEBI" id="CHEBI:30616"/>
        <dbReference type="ChEBI" id="CHEBI:61977"/>
        <dbReference type="ChEBI" id="CHEBI:456216"/>
        <dbReference type="EC" id="2.7.11.22"/>
    </reaction>
</comment>
<dbReference type="PROSITE" id="PS00107">
    <property type="entry name" value="PROTEIN_KINASE_ATP"/>
    <property type="match status" value="1"/>
</dbReference>
<accession>A0AAN7JU52</accession>
<name>A0AAN7JU52_9MYRT</name>
<keyword evidence="14" id="KW-1185">Reference proteome</keyword>
<dbReference type="PROSITE" id="PS50011">
    <property type="entry name" value="PROTEIN_KINASE_DOM"/>
    <property type="match status" value="1"/>
</dbReference>
<evidence type="ECO:0000256" key="5">
    <source>
        <dbReference type="ARBA" id="ARBA00022741"/>
    </source>
</evidence>
<evidence type="ECO:0000256" key="6">
    <source>
        <dbReference type="ARBA" id="ARBA00022777"/>
    </source>
</evidence>
<keyword evidence="6" id="KW-0418">Kinase</keyword>
<dbReference type="SMART" id="SM00220">
    <property type="entry name" value="S_TKc"/>
    <property type="match status" value="1"/>
</dbReference>
<dbReference type="AlphaFoldDB" id="A0AAN7JU52"/>
<dbReference type="GO" id="GO:0005634">
    <property type="term" value="C:nucleus"/>
    <property type="evidence" value="ECO:0007669"/>
    <property type="project" value="TreeGrafter"/>
</dbReference>
<reference evidence="13 14" key="1">
    <citation type="journal article" date="2023" name="Hortic Res">
        <title>Pangenome of water caltrop reveals structural variations and asymmetric subgenome divergence after allopolyploidization.</title>
        <authorList>
            <person name="Zhang X."/>
            <person name="Chen Y."/>
            <person name="Wang L."/>
            <person name="Yuan Y."/>
            <person name="Fang M."/>
            <person name="Shi L."/>
            <person name="Lu R."/>
            <person name="Comes H.P."/>
            <person name="Ma Y."/>
            <person name="Chen Y."/>
            <person name="Huang G."/>
            <person name="Zhou Y."/>
            <person name="Zheng Z."/>
            <person name="Qiu Y."/>
        </authorList>
    </citation>
    <scope>NUCLEOTIDE SEQUENCE [LARGE SCALE GENOMIC DNA]</scope>
    <source>
        <tissue evidence="13">Roots</tissue>
    </source>
</reference>
<evidence type="ECO:0000256" key="3">
    <source>
        <dbReference type="ARBA" id="ARBA00022527"/>
    </source>
</evidence>
<dbReference type="PANTHER" id="PTHR24056">
    <property type="entry name" value="CELL DIVISION PROTEIN KINASE"/>
    <property type="match status" value="1"/>
</dbReference>
<keyword evidence="7 10" id="KW-0067">ATP-binding</keyword>
<dbReference type="InterPro" id="IPR017441">
    <property type="entry name" value="Protein_kinase_ATP_BS"/>
</dbReference>
<evidence type="ECO:0000313" key="13">
    <source>
        <dbReference type="EMBL" id="KAK4754980.1"/>
    </source>
</evidence>
<evidence type="ECO:0000256" key="10">
    <source>
        <dbReference type="PROSITE-ProRule" id="PRU10141"/>
    </source>
</evidence>
<dbReference type="Pfam" id="PF00069">
    <property type="entry name" value="Pkinase"/>
    <property type="match status" value="1"/>
</dbReference>
<organism evidence="13 14">
    <name type="scientific">Trapa incisa</name>
    <dbReference type="NCBI Taxonomy" id="236973"/>
    <lineage>
        <taxon>Eukaryota</taxon>
        <taxon>Viridiplantae</taxon>
        <taxon>Streptophyta</taxon>
        <taxon>Embryophyta</taxon>
        <taxon>Tracheophyta</taxon>
        <taxon>Spermatophyta</taxon>
        <taxon>Magnoliopsida</taxon>
        <taxon>eudicotyledons</taxon>
        <taxon>Gunneridae</taxon>
        <taxon>Pentapetalae</taxon>
        <taxon>rosids</taxon>
        <taxon>malvids</taxon>
        <taxon>Myrtales</taxon>
        <taxon>Lythraceae</taxon>
        <taxon>Trapa</taxon>
    </lineage>
</organism>
<dbReference type="PANTHER" id="PTHR24056:SF171">
    <property type="entry name" value="CYCLIN-DEPENDENT KINASE 20"/>
    <property type="match status" value="1"/>
</dbReference>
<evidence type="ECO:0000256" key="8">
    <source>
        <dbReference type="ARBA" id="ARBA00047811"/>
    </source>
</evidence>
<evidence type="ECO:0000256" key="4">
    <source>
        <dbReference type="ARBA" id="ARBA00022679"/>
    </source>
</evidence>
<dbReference type="GO" id="GO:0005524">
    <property type="term" value="F:ATP binding"/>
    <property type="evidence" value="ECO:0007669"/>
    <property type="project" value="UniProtKB-UniRule"/>
</dbReference>
<dbReference type="EC" id="2.7.11.22" evidence="2"/>
<dbReference type="InterPro" id="IPR000719">
    <property type="entry name" value="Prot_kinase_dom"/>
</dbReference>
<keyword evidence="4" id="KW-0808">Transferase</keyword>
<comment type="similarity">
    <text evidence="1">Belongs to the protein kinase superfamily. CMGC Ser/Thr protein kinase family. CDC2/CDKX subfamily.</text>
</comment>
<dbReference type="InterPro" id="IPR011009">
    <property type="entry name" value="Kinase-like_dom_sf"/>
</dbReference>
<evidence type="ECO:0000256" key="2">
    <source>
        <dbReference type="ARBA" id="ARBA00012425"/>
    </source>
</evidence>
<feature type="binding site" evidence="10">
    <location>
        <position position="50"/>
    </location>
    <ligand>
        <name>ATP</name>
        <dbReference type="ChEBI" id="CHEBI:30616"/>
    </ligand>
</feature>
<dbReference type="EMBL" id="JAXIOK010000014">
    <property type="protein sequence ID" value="KAK4754980.1"/>
    <property type="molecule type" value="Genomic_DNA"/>
</dbReference>
<sequence>MDPSPPKSWSIHTRQEIIASYQILERVGTGAYSDVYRGRRLSDGLIVAIKEVHDYQSAFREIEALQMLQDASPNVVALHEYFWLEDEDEDAVLILSGVEACHRNWIVHRDLKPDNLLISEDGVLKIADFGQPNNAVADNELQSHQQNHPEEQGYLNPNPEIVSKDEYFREMVEFKSRDPHPDEAEKETNFCMATCTASEPDDDPFFKGSSYSYELKMVVQGPGALL</sequence>
<dbReference type="GO" id="GO:0004693">
    <property type="term" value="F:cyclin-dependent protein serine/threonine kinase activity"/>
    <property type="evidence" value="ECO:0007669"/>
    <property type="project" value="UniProtKB-EC"/>
</dbReference>
<proteinExistence type="inferred from homology"/>
<feature type="domain" description="Protein kinase" evidence="12">
    <location>
        <begin position="21"/>
        <end position="226"/>
    </location>
</feature>